<comment type="caution">
    <text evidence="2">The sequence shown here is derived from an EMBL/GenBank/DDBJ whole genome shotgun (WGS) entry which is preliminary data.</text>
</comment>
<accession>A0A3N2R5W0</accession>
<evidence type="ECO:0008006" key="4">
    <source>
        <dbReference type="Google" id="ProtNLM"/>
    </source>
</evidence>
<gene>
    <name evidence="2" type="ORF">EAT49_10620</name>
</gene>
<proteinExistence type="predicted"/>
<protein>
    <recommendedName>
        <fullName evidence="4">17 kDa surface antigen</fullName>
    </recommendedName>
</protein>
<evidence type="ECO:0000256" key="1">
    <source>
        <dbReference type="SAM" id="SignalP"/>
    </source>
</evidence>
<feature type="chain" id="PRO_5017966003" description="17 kDa surface antigen" evidence="1">
    <location>
        <begin position="22"/>
        <end position="81"/>
    </location>
</feature>
<keyword evidence="3" id="KW-1185">Reference proteome</keyword>
<dbReference type="AlphaFoldDB" id="A0A3N2R5W0"/>
<evidence type="ECO:0000313" key="2">
    <source>
        <dbReference type="EMBL" id="ROU02761.1"/>
    </source>
</evidence>
<organism evidence="2 3">
    <name type="scientific">Histidinibacterium lentulum</name>
    <dbReference type="NCBI Taxonomy" id="2480588"/>
    <lineage>
        <taxon>Bacteria</taxon>
        <taxon>Pseudomonadati</taxon>
        <taxon>Pseudomonadota</taxon>
        <taxon>Alphaproteobacteria</taxon>
        <taxon>Rhodobacterales</taxon>
        <taxon>Paracoccaceae</taxon>
        <taxon>Histidinibacterium</taxon>
    </lineage>
</organism>
<evidence type="ECO:0000313" key="3">
    <source>
        <dbReference type="Proteomes" id="UP000268016"/>
    </source>
</evidence>
<dbReference type="Proteomes" id="UP000268016">
    <property type="component" value="Unassembled WGS sequence"/>
</dbReference>
<feature type="signal peptide" evidence="1">
    <location>
        <begin position="1"/>
        <end position="21"/>
    </location>
</feature>
<name>A0A3N2R5W0_9RHOB</name>
<keyword evidence="1" id="KW-0732">Signal</keyword>
<dbReference type="PROSITE" id="PS51257">
    <property type="entry name" value="PROKAR_LIPOPROTEIN"/>
    <property type="match status" value="1"/>
</dbReference>
<sequence length="81" mass="8067">MTRLAALLTPIWLLAACENPAGTAAAGAAAGALIDDDEPVRGALIGGATAAIAQDVLRRTQAGNCVYRDPQTGGTFTAACP</sequence>
<reference evidence="2 3" key="1">
    <citation type="submission" date="2018-10" db="EMBL/GenBank/DDBJ databases">
        <title>Histidinibacterium lentulum gen. nov., sp. nov., a marine bacterium from the culture broth of Picochlorum sp. 122.</title>
        <authorList>
            <person name="Wang G."/>
        </authorList>
    </citation>
    <scope>NUCLEOTIDE SEQUENCE [LARGE SCALE GENOMIC DNA]</scope>
    <source>
        <strain evidence="2 3">B17</strain>
    </source>
</reference>
<dbReference type="EMBL" id="RDRB01000004">
    <property type="protein sequence ID" value="ROU02761.1"/>
    <property type="molecule type" value="Genomic_DNA"/>
</dbReference>
<dbReference type="RefSeq" id="WP_123642284.1">
    <property type="nucleotide sequence ID" value="NZ_ML119084.1"/>
</dbReference>